<dbReference type="RefSeq" id="WP_089671670.1">
    <property type="nucleotide sequence ID" value="NZ_CP024845.1"/>
</dbReference>
<feature type="region of interest" description="Disordered" evidence="1">
    <location>
        <begin position="233"/>
        <end position="334"/>
    </location>
</feature>
<reference evidence="2 3" key="1">
    <citation type="submission" date="2016-10" db="EMBL/GenBank/DDBJ databases">
        <authorList>
            <person name="de Groot N.N."/>
        </authorList>
    </citation>
    <scope>NUCLEOTIDE SEQUENCE [LARGE SCALE GENOMIC DNA]</scope>
    <source>
        <strain evidence="2 3">DSM 22187</strain>
    </source>
</reference>
<dbReference type="STRING" id="1073996.SAMN05444271_10776"/>
<accession>A0A1H6T8Y3</accession>
<evidence type="ECO:0000313" key="2">
    <source>
        <dbReference type="EMBL" id="SEI75716.1"/>
    </source>
</evidence>
<accession>A0A2H4Q064</accession>
<name>A0A1H6T8Y3_9EURY</name>
<sequence>MTESDDDLLDVEAVDDLDLDDLDSVDELDTEELPDASELDLTQLGPLVEGAQSLLESMTEGEDDPSAGKLQALLHLVNLIQGVLTTTDTDELLDTVDLDELDSVVDLDSLPEALESGNVGDAIELKNLRKLIEFGQLWDAVDLTELMGSKDEITDTVGVLTGDDEEGEGGLFSNLELGDITGGDEDGELGALTDPEMIQAATQAQLDSAIDGFRDLLIETHARLDELREANQARFDGVDQPSSRNPTAVSTITTHRGPPKDASRTSTVPRNVRHSTGPSRRRIYGRRFTRMVEQRTVDDAETDEEPVNEETAREEQTTGDPVDEEAAEKGGEDR</sequence>
<proteinExistence type="predicted"/>
<dbReference type="KEGG" id="hae:halTADL_0905"/>
<gene>
    <name evidence="2" type="ORF">SAMN05444271_10776</name>
</gene>
<dbReference type="AlphaFoldDB" id="A0A1H6T8Y3"/>
<organism evidence="2 3">
    <name type="scientific">Halohasta litchfieldiae</name>
    <dbReference type="NCBI Taxonomy" id="1073996"/>
    <lineage>
        <taxon>Archaea</taxon>
        <taxon>Methanobacteriati</taxon>
        <taxon>Methanobacteriota</taxon>
        <taxon>Stenosarchaea group</taxon>
        <taxon>Halobacteria</taxon>
        <taxon>Halobacteriales</taxon>
        <taxon>Haloferacaceae</taxon>
        <taxon>Halohasta</taxon>
    </lineage>
</organism>
<dbReference type="Proteomes" id="UP000198888">
    <property type="component" value="Unassembled WGS sequence"/>
</dbReference>
<dbReference type="EMBL" id="FNYR01000007">
    <property type="protein sequence ID" value="SEI75716.1"/>
    <property type="molecule type" value="Genomic_DNA"/>
</dbReference>
<evidence type="ECO:0000256" key="1">
    <source>
        <dbReference type="SAM" id="MobiDB-lite"/>
    </source>
</evidence>
<feature type="compositionally biased region" description="Basic residues" evidence="1">
    <location>
        <begin position="279"/>
        <end position="289"/>
    </location>
</feature>
<evidence type="ECO:0000313" key="3">
    <source>
        <dbReference type="Proteomes" id="UP000198888"/>
    </source>
</evidence>
<feature type="region of interest" description="Disordered" evidence="1">
    <location>
        <begin position="1"/>
        <end position="22"/>
    </location>
</feature>
<feature type="compositionally biased region" description="Acidic residues" evidence="1">
    <location>
        <begin position="299"/>
        <end position="308"/>
    </location>
</feature>
<keyword evidence="3" id="KW-1185">Reference proteome</keyword>
<dbReference type="OrthoDB" id="343254at2157"/>
<feature type="compositionally biased region" description="Polar residues" evidence="1">
    <location>
        <begin position="264"/>
        <end position="278"/>
    </location>
</feature>
<protein>
    <submittedName>
        <fullName evidence="2">Uncharacterized protein</fullName>
    </submittedName>
</protein>
<dbReference type="GeneID" id="35001719"/>
<feature type="compositionally biased region" description="Polar residues" evidence="1">
    <location>
        <begin position="240"/>
        <end position="254"/>
    </location>
</feature>